<dbReference type="InterPro" id="IPR029058">
    <property type="entry name" value="AB_hydrolase_fold"/>
</dbReference>
<reference evidence="4 5" key="1">
    <citation type="submission" date="2018-12" db="EMBL/GenBank/DDBJ databases">
        <authorList>
            <person name="Grouzdev D.S."/>
            <person name="Krutkina M.S."/>
        </authorList>
    </citation>
    <scope>NUCLEOTIDE SEQUENCE [LARGE SCALE GENOMIC DNA]</scope>
    <source>
        <strain evidence="4 5">RmlP026</strain>
    </source>
</reference>
<dbReference type="SUPFAM" id="SSF53474">
    <property type="entry name" value="alpha/beta-Hydrolases"/>
    <property type="match status" value="1"/>
</dbReference>
<evidence type="ECO:0000313" key="4">
    <source>
        <dbReference type="EMBL" id="RYC29790.1"/>
    </source>
</evidence>
<dbReference type="AlphaFoldDB" id="A0A4Q2U133"/>
<keyword evidence="1 4" id="KW-0378">Hydrolase</keyword>
<evidence type="ECO:0000313" key="5">
    <source>
        <dbReference type="Proteomes" id="UP000290759"/>
    </source>
</evidence>
<protein>
    <submittedName>
        <fullName evidence="4">Alpha/beta hydrolase</fullName>
    </submittedName>
</protein>
<keyword evidence="5" id="KW-1185">Reference proteome</keyword>
<dbReference type="PANTHER" id="PTHR48081:SF8">
    <property type="entry name" value="ALPHA_BETA HYDROLASE FOLD-3 DOMAIN-CONTAINING PROTEIN-RELATED"/>
    <property type="match status" value="1"/>
</dbReference>
<evidence type="ECO:0000259" key="3">
    <source>
        <dbReference type="Pfam" id="PF07859"/>
    </source>
</evidence>
<dbReference type="Pfam" id="PF07859">
    <property type="entry name" value="Abhydrolase_3"/>
    <property type="match status" value="1"/>
</dbReference>
<dbReference type="RefSeq" id="WP_129229096.1">
    <property type="nucleotide sequence ID" value="NZ_QYBB01000040.1"/>
</dbReference>
<name>A0A4Q2U133_9HYPH</name>
<dbReference type="EMBL" id="QYBB01000040">
    <property type="protein sequence ID" value="RYC29790.1"/>
    <property type="molecule type" value="Genomic_DNA"/>
</dbReference>
<feature type="chain" id="PRO_5020797076" evidence="2">
    <location>
        <begin position="24"/>
        <end position="372"/>
    </location>
</feature>
<dbReference type="InterPro" id="IPR013094">
    <property type="entry name" value="AB_hydrolase_3"/>
</dbReference>
<evidence type="ECO:0000256" key="1">
    <source>
        <dbReference type="ARBA" id="ARBA00022801"/>
    </source>
</evidence>
<keyword evidence="2" id="KW-0732">Signal</keyword>
<accession>A0A4Q2U133</accession>
<sequence>MTLRTFRWTTLLVSALLSGPAIAQTATPAATDAASGDKGAAKIEADIGSKPEKPDADMAKVLAALKALDPKPLPKLTAAEARQQPSAADAAMKVLRDEDHSTLPDTGVMTKNILVDGGKGKIVATVYTPATATGPLPVVVYYHGGGFVIADNATYDATPRTLSKAVNAVFVSVEYSKAPEHKFPAAHDDAVAAYKWVTQNAASIGGDPTKIALLGESAGGNLAVNVAIAARDQNLTKPMREVIVYPMAGTNLDSPSYKEHAAAKPLDKPMMEWFYKNLTNSPADMQDPRLDIVGKADLHGLAPATVVTDEIDPLNSEGQALAVKLKQAGVTVDAQDYKGVTHEFFGMGLVVDKAKTAEDVAAKDLKAAFAGQ</sequence>
<dbReference type="InterPro" id="IPR050300">
    <property type="entry name" value="GDXG_lipolytic_enzyme"/>
</dbReference>
<dbReference type="PANTHER" id="PTHR48081">
    <property type="entry name" value="AB HYDROLASE SUPERFAMILY PROTEIN C4A8.06C"/>
    <property type="match status" value="1"/>
</dbReference>
<dbReference type="Gene3D" id="3.40.50.1820">
    <property type="entry name" value="alpha/beta hydrolase"/>
    <property type="match status" value="1"/>
</dbReference>
<gene>
    <name evidence="4" type="ORF">D3273_22265</name>
</gene>
<organism evidence="4 5">
    <name type="scientific">Lichenibacterium minor</name>
    <dbReference type="NCBI Taxonomy" id="2316528"/>
    <lineage>
        <taxon>Bacteria</taxon>
        <taxon>Pseudomonadati</taxon>
        <taxon>Pseudomonadota</taxon>
        <taxon>Alphaproteobacteria</taxon>
        <taxon>Hyphomicrobiales</taxon>
        <taxon>Lichenihabitantaceae</taxon>
        <taxon>Lichenibacterium</taxon>
    </lineage>
</organism>
<feature type="domain" description="Alpha/beta hydrolase fold-3" evidence="3">
    <location>
        <begin position="139"/>
        <end position="345"/>
    </location>
</feature>
<comment type="caution">
    <text evidence="4">The sequence shown here is derived from an EMBL/GenBank/DDBJ whole genome shotgun (WGS) entry which is preliminary data.</text>
</comment>
<reference evidence="4 5" key="2">
    <citation type="submission" date="2019-02" db="EMBL/GenBank/DDBJ databases">
        <title>'Lichenibacterium ramalinii' gen. nov. sp. nov., 'Lichenibacterium minor' gen. nov. sp. nov.</title>
        <authorList>
            <person name="Pankratov T."/>
        </authorList>
    </citation>
    <scope>NUCLEOTIDE SEQUENCE [LARGE SCALE GENOMIC DNA]</scope>
    <source>
        <strain evidence="4 5">RmlP026</strain>
    </source>
</reference>
<dbReference type="GO" id="GO:0016787">
    <property type="term" value="F:hydrolase activity"/>
    <property type="evidence" value="ECO:0007669"/>
    <property type="project" value="UniProtKB-KW"/>
</dbReference>
<feature type="signal peptide" evidence="2">
    <location>
        <begin position="1"/>
        <end position="23"/>
    </location>
</feature>
<evidence type="ECO:0000256" key="2">
    <source>
        <dbReference type="SAM" id="SignalP"/>
    </source>
</evidence>
<dbReference type="Proteomes" id="UP000290759">
    <property type="component" value="Unassembled WGS sequence"/>
</dbReference>
<dbReference type="OrthoDB" id="9806180at2"/>
<proteinExistence type="predicted"/>